<accession>A0ABN2L050</accession>
<comment type="caution">
    <text evidence="3">The sequence shown here is derived from an EMBL/GenBank/DDBJ whole genome shotgun (WGS) entry which is preliminary data.</text>
</comment>
<dbReference type="Pfam" id="PF03401">
    <property type="entry name" value="TctC"/>
    <property type="match status" value="1"/>
</dbReference>
<dbReference type="Gene3D" id="3.40.190.150">
    <property type="entry name" value="Bordetella uptake gene, domain 1"/>
    <property type="match status" value="1"/>
</dbReference>
<name>A0ABN2L050_9MICO</name>
<dbReference type="InterPro" id="IPR042100">
    <property type="entry name" value="Bug_dom1"/>
</dbReference>
<dbReference type="EMBL" id="BAAANH010000009">
    <property type="protein sequence ID" value="GAA1770858.1"/>
    <property type="molecule type" value="Genomic_DNA"/>
</dbReference>
<protein>
    <submittedName>
        <fullName evidence="3">Tripartite tricarboxylate transporter substrate binding protein</fullName>
    </submittedName>
</protein>
<dbReference type="RefSeq" id="WP_232499557.1">
    <property type="nucleotide sequence ID" value="NZ_BAAANH010000009.1"/>
</dbReference>
<gene>
    <name evidence="3" type="ORF">GCM10009747_35130</name>
</gene>
<feature type="signal peptide" evidence="2">
    <location>
        <begin position="1"/>
        <end position="25"/>
    </location>
</feature>
<dbReference type="PANTHER" id="PTHR42928:SF1">
    <property type="entry name" value="BLR4371 PROTEIN"/>
    <property type="match status" value="1"/>
</dbReference>
<dbReference type="PIRSF" id="PIRSF017082">
    <property type="entry name" value="YflP"/>
    <property type="match status" value="1"/>
</dbReference>
<dbReference type="Gene3D" id="3.40.190.10">
    <property type="entry name" value="Periplasmic binding protein-like II"/>
    <property type="match status" value="1"/>
</dbReference>
<dbReference type="SUPFAM" id="SSF53850">
    <property type="entry name" value="Periplasmic binding protein-like II"/>
    <property type="match status" value="1"/>
</dbReference>
<reference evidence="3 4" key="1">
    <citation type="journal article" date="2019" name="Int. J. Syst. Evol. Microbiol.">
        <title>The Global Catalogue of Microorganisms (GCM) 10K type strain sequencing project: providing services to taxonomists for standard genome sequencing and annotation.</title>
        <authorList>
            <consortium name="The Broad Institute Genomics Platform"/>
            <consortium name="The Broad Institute Genome Sequencing Center for Infectious Disease"/>
            <person name="Wu L."/>
            <person name="Ma J."/>
        </authorList>
    </citation>
    <scope>NUCLEOTIDE SEQUENCE [LARGE SCALE GENOMIC DNA]</scope>
    <source>
        <strain evidence="3 4">JCM 14319</strain>
    </source>
</reference>
<proteinExistence type="inferred from homology"/>
<dbReference type="InterPro" id="IPR005064">
    <property type="entry name" value="BUG"/>
</dbReference>
<dbReference type="PROSITE" id="PS51257">
    <property type="entry name" value="PROKAR_LIPOPROTEIN"/>
    <property type="match status" value="1"/>
</dbReference>
<evidence type="ECO:0000313" key="3">
    <source>
        <dbReference type="EMBL" id="GAA1770858.1"/>
    </source>
</evidence>
<evidence type="ECO:0000256" key="1">
    <source>
        <dbReference type="ARBA" id="ARBA00006987"/>
    </source>
</evidence>
<keyword evidence="2" id="KW-0732">Signal</keyword>
<organism evidence="3 4">
    <name type="scientific">Agromyces humatus</name>
    <dbReference type="NCBI Taxonomy" id="279573"/>
    <lineage>
        <taxon>Bacteria</taxon>
        <taxon>Bacillati</taxon>
        <taxon>Actinomycetota</taxon>
        <taxon>Actinomycetes</taxon>
        <taxon>Micrococcales</taxon>
        <taxon>Microbacteriaceae</taxon>
        <taxon>Agromyces</taxon>
    </lineage>
</organism>
<evidence type="ECO:0000313" key="4">
    <source>
        <dbReference type="Proteomes" id="UP001500506"/>
    </source>
</evidence>
<evidence type="ECO:0000256" key="2">
    <source>
        <dbReference type="SAM" id="SignalP"/>
    </source>
</evidence>
<keyword evidence="4" id="KW-1185">Reference proteome</keyword>
<sequence>MASTTAKFAAIGAVTLLALTGCSSAAAGSTSGDQEGGFAPSGDARMIVPFSAGGGSDLSGRAIAAGLEEVTGVNISVENREGGSGAVGYSHFLAQEGKDNYLLAAETAMLALPLTQDVQFDYTSFTPIMKLGDDFTLLVVAPDSPYETCTDVVDAAEKERVVAAVSGATSLDEIVFTLVEDATGVSFDRVPFESGSEVLASLLGGKIDVASLNPGEVLGQLESGDLKALCSFSEERYEYDQLADIPTAKEQGVDVSFAQFRGFIAPGGITDEAREYWIDAAKEFEQSDAYAEYIESNVMQANAVYGDDFVTYLEGNNADLQKVLQ</sequence>
<dbReference type="Proteomes" id="UP001500506">
    <property type="component" value="Unassembled WGS sequence"/>
</dbReference>
<feature type="chain" id="PRO_5047473909" evidence="2">
    <location>
        <begin position="26"/>
        <end position="325"/>
    </location>
</feature>
<dbReference type="CDD" id="cd07012">
    <property type="entry name" value="PBP2_Bug_TTT"/>
    <property type="match status" value="1"/>
</dbReference>
<comment type="similarity">
    <text evidence="1">Belongs to the UPF0065 (bug) family.</text>
</comment>
<dbReference type="PANTHER" id="PTHR42928">
    <property type="entry name" value="TRICARBOXYLATE-BINDING PROTEIN"/>
    <property type="match status" value="1"/>
</dbReference>